<dbReference type="SUPFAM" id="SSF50978">
    <property type="entry name" value="WD40 repeat-like"/>
    <property type="match status" value="1"/>
</dbReference>
<dbReference type="GO" id="GO:0060271">
    <property type="term" value="P:cilium assembly"/>
    <property type="evidence" value="ECO:0007669"/>
    <property type="project" value="UniProtKB-ARBA"/>
</dbReference>
<dbReference type="GO" id="GO:0034451">
    <property type="term" value="C:centriolar satellite"/>
    <property type="evidence" value="ECO:0007669"/>
    <property type="project" value="UniProtKB-SubCell"/>
</dbReference>
<gene>
    <name evidence="14" type="ORF">BDFB_005438</name>
</gene>
<keyword evidence="4" id="KW-0963">Cytoplasm</keyword>
<evidence type="ECO:0000256" key="5">
    <source>
        <dbReference type="ARBA" id="ARBA00022574"/>
    </source>
</evidence>
<accession>A0A482WBE9</accession>
<dbReference type="Gene3D" id="1.10.472.80">
    <property type="entry name" value="Ypt/Rab-GAP domain of gyp1p, domain 3"/>
    <property type="match status" value="1"/>
</dbReference>
<dbReference type="AlphaFoldDB" id="A0A482WBE9"/>
<dbReference type="InterPro" id="IPR000195">
    <property type="entry name" value="Rab-GAP-TBC_dom"/>
</dbReference>
<comment type="function">
    <text evidence="11">Molecular adapter which is involved in cilium biogenesis. Part of a functional complex including OFD1 a centriolar protein involved in cilium assembly. Could regulate the cAMP-dependent phosphorylation of OFD1, and its subsequent ubiquitination by PJA2 which ultimately leads to its proteasomal degradation.</text>
</comment>
<protein>
    <recommendedName>
        <fullName evidence="3">TBC1 domain family member 31</fullName>
    </recommendedName>
</protein>
<evidence type="ECO:0000256" key="8">
    <source>
        <dbReference type="ARBA" id="ARBA00023054"/>
    </source>
</evidence>
<evidence type="ECO:0000256" key="9">
    <source>
        <dbReference type="ARBA" id="ARBA00023212"/>
    </source>
</evidence>
<dbReference type="Proteomes" id="UP000292052">
    <property type="component" value="Unassembled WGS sequence"/>
</dbReference>
<keyword evidence="10" id="KW-0966">Cell projection</keyword>
<dbReference type="InterPro" id="IPR035969">
    <property type="entry name" value="Rab-GAP_TBC_sf"/>
</dbReference>
<evidence type="ECO:0000256" key="10">
    <source>
        <dbReference type="ARBA" id="ARBA00023273"/>
    </source>
</evidence>
<evidence type="ECO:0000313" key="14">
    <source>
        <dbReference type="EMBL" id="RZC41989.1"/>
    </source>
</evidence>
<evidence type="ECO:0000256" key="4">
    <source>
        <dbReference type="ARBA" id="ARBA00022490"/>
    </source>
</evidence>
<dbReference type="PANTHER" id="PTHR19853">
    <property type="entry name" value="WD REPEAT CONTAINING PROTEIN 3 WDR3"/>
    <property type="match status" value="1"/>
</dbReference>
<dbReference type="Pfam" id="PF00566">
    <property type="entry name" value="RabGAP-TBC"/>
    <property type="match status" value="1"/>
</dbReference>
<evidence type="ECO:0000313" key="15">
    <source>
        <dbReference type="Proteomes" id="UP000292052"/>
    </source>
</evidence>
<keyword evidence="6" id="KW-0677">Repeat</keyword>
<reference evidence="14 15" key="1">
    <citation type="submission" date="2017-03" db="EMBL/GenBank/DDBJ databases">
        <title>Genome of the blue death feigning beetle - Asbolus verrucosus.</title>
        <authorList>
            <person name="Rider S.D."/>
        </authorList>
    </citation>
    <scope>NUCLEOTIDE SEQUENCE [LARGE SCALE GENOMIC DNA]</scope>
    <source>
        <strain evidence="14">Butters</strain>
        <tissue evidence="14">Head and leg muscle</tissue>
    </source>
</reference>
<keyword evidence="9" id="KW-0206">Cytoskeleton</keyword>
<keyword evidence="8 12" id="KW-0175">Coiled coil</keyword>
<dbReference type="OrthoDB" id="5578278at2759"/>
<comment type="caution">
    <text evidence="14">The sequence shown here is derived from an EMBL/GenBank/DDBJ whole genome shotgun (WGS) entry which is preliminary data.</text>
</comment>
<evidence type="ECO:0000256" key="12">
    <source>
        <dbReference type="SAM" id="Coils"/>
    </source>
</evidence>
<dbReference type="EMBL" id="QDEB01012134">
    <property type="protein sequence ID" value="RZC41989.1"/>
    <property type="molecule type" value="Genomic_DNA"/>
</dbReference>
<dbReference type="GO" id="GO:0036064">
    <property type="term" value="C:ciliary basal body"/>
    <property type="evidence" value="ECO:0007669"/>
    <property type="project" value="TreeGrafter"/>
</dbReference>
<evidence type="ECO:0000256" key="11">
    <source>
        <dbReference type="ARBA" id="ARBA00034464"/>
    </source>
</evidence>
<evidence type="ECO:0000259" key="13">
    <source>
        <dbReference type="PROSITE" id="PS50086"/>
    </source>
</evidence>
<proteinExistence type="predicted"/>
<dbReference type="SMART" id="SM00320">
    <property type="entry name" value="WD40"/>
    <property type="match status" value="5"/>
</dbReference>
<sequence length="910" mass="106220">MTLNLTKEKRIYKKLFHLKPPQRDGLILNVHHTKKDAQKTRFINSCFNKYGQILVLADNEGNIFVIDFDTNKFWNIPKVVDSCTVIKFSNFKENEVLTGAKDGRVHIIDIQTGLIAGNLKGHKHPVTAVSYAYDFICVTSSVCEAIVWDMKTNTKAQVLNLDPNCTLKCVAFMPVTSNILTCFNDDVIQIWQFGTFEIKTQIPPVVWYNHEVRSITFTADGKTMVLGCRSPYLALFLLSNFKLLKFITLPEYVQTIKHIDFIPQMNDGGANKILAILSGRGSIYFYDIEQNVIISELVPTYEISKYDCSPKSSYIACVLCSGDTNVYDVTQYIVVPIKLKPVRAEMRGRSVKFKKCLEKMGVVKEQIREILEIEKMRMILRECGQYPDTYRTKIWEHLLELPNNKDQYNAIINNRMIISFEDLCKKYPLEDKRSLKNLKQLLDNLVTWCPFFLHVDYLPVFVFPFVKVFHNKPLTCFEAVCTIIVNWCQFWFEYFPLPPVNVLAMVENVLMERDPELLHFLAKNKVQSKLYAWPILRTAFSEILTAPAWKVFWDHVITNEPSFLLCGVVAYNILQRTALLSLKNEKHFKCFYYTHHPIDVKKLLHKTYQILNETSETIHPRRYLNMFKKIIPGEYPNFCDYPKTIINLKSEKSEALKKELKKLKTDEIDLFRKRLASLDKLQQLEILEEENKRVLEMENAVKKQLLEEQERVHNFYERMAQLRQKFREEDKVLGSLRNKIARGQQIKNRERYLSSLCDDVKLNRREKDYAMTKVEDELLYHYSELLRNKHKIEKLLGEEEVLFSTKTSTEPSSIFLKQQQELSDEISLLKRTNKSQEDLKLLNLATGIAAMDALIKKIEIELDRERRGEVNERTADKKVLELQAETKDLVTEVNKLLHLLAEMRNVELGG</sequence>
<keyword evidence="5" id="KW-0853">WD repeat</keyword>
<name>A0A482WBE9_ASBVE</name>
<evidence type="ECO:0000256" key="1">
    <source>
        <dbReference type="ARBA" id="ARBA00004120"/>
    </source>
</evidence>
<keyword evidence="7" id="KW-0970">Cilium biogenesis/degradation</keyword>
<dbReference type="InterPro" id="IPR015943">
    <property type="entry name" value="WD40/YVTN_repeat-like_dom_sf"/>
</dbReference>
<comment type="subcellular location">
    <subcellularLocation>
        <location evidence="1">Cytoplasm</location>
        <location evidence="1">Cytoskeleton</location>
        <location evidence="1">Cilium basal body</location>
    </subcellularLocation>
    <subcellularLocation>
        <location evidence="2">Cytoplasm</location>
        <location evidence="2">Cytoskeleton</location>
        <location evidence="2">Microtubule organizing center</location>
        <location evidence="2">Centrosome</location>
        <location evidence="2">Centriolar satellite</location>
    </subcellularLocation>
</comment>
<feature type="domain" description="Rab-GAP TBC" evidence="13">
    <location>
        <begin position="385"/>
        <end position="560"/>
    </location>
</feature>
<dbReference type="FunFam" id="1.10.472.80:FF:000022">
    <property type="entry name" value="TBC1 domain family, member 31"/>
    <property type="match status" value="1"/>
</dbReference>
<dbReference type="Gene3D" id="2.130.10.10">
    <property type="entry name" value="YVTN repeat-like/Quinoprotein amine dehydrogenase"/>
    <property type="match status" value="1"/>
</dbReference>
<dbReference type="InterPro" id="IPR036322">
    <property type="entry name" value="WD40_repeat_dom_sf"/>
</dbReference>
<evidence type="ECO:0000256" key="2">
    <source>
        <dbReference type="ARBA" id="ARBA00004607"/>
    </source>
</evidence>
<feature type="coiled-coil region" evidence="12">
    <location>
        <begin position="646"/>
        <end position="725"/>
    </location>
</feature>
<dbReference type="InterPro" id="IPR051570">
    <property type="entry name" value="TBC1_cilium_biogenesis"/>
</dbReference>
<keyword evidence="15" id="KW-1185">Reference proteome</keyword>
<evidence type="ECO:0000256" key="6">
    <source>
        <dbReference type="ARBA" id="ARBA00022737"/>
    </source>
</evidence>
<dbReference type="PROSITE" id="PS50086">
    <property type="entry name" value="TBC_RABGAP"/>
    <property type="match status" value="1"/>
</dbReference>
<evidence type="ECO:0000256" key="7">
    <source>
        <dbReference type="ARBA" id="ARBA00022794"/>
    </source>
</evidence>
<evidence type="ECO:0000256" key="3">
    <source>
        <dbReference type="ARBA" id="ARBA00014199"/>
    </source>
</evidence>
<dbReference type="SUPFAM" id="SSF47923">
    <property type="entry name" value="Ypt/Rab-GAP domain of gyp1p"/>
    <property type="match status" value="1"/>
</dbReference>
<dbReference type="GO" id="GO:0060090">
    <property type="term" value="F:molecular adaptor activity"/>
    <property type="evidence" value="ECO:0007669"/>
    <property type="project" value="UniProtKB-ARBA"/>
</dbReference>
<dbReference type="InterPro" id="IPR001680">
    <property type="entry name" value="WD40_rpt"/>
</dbReference>
<dbReference type="STRING" id="1661398.A0A482WBE9"/>
<dbReference type="PANTHER" id="PTHR19853:SF1">
    <property type="entry name" value="TBC1 DOMAIN FAMILY MEMBER 31"/>
    <property type="match status" value="1"/>
</dbReference>
<organism evidence="14 15">
    <name type="scientific">Asbolus verrucosus</name>
    <name type="common">Desert ironclad beetle</name>
    <dbReference type="NCBI Taxonomy" id="1661398"/>
    <lineage>
        <taxon>Eukaryota</taxon>
        <taxon>Metazoa</taxon>
        <taxon>Ecdysozoa</taxon>
        <taxon>Arthropoda</taxon>
        <taxon>Hexapoda</taxon>
        <taxon>Insecta</taxon>
        <taxon>Pterygota</taxon>
        <taxon>Neoptera</taxon>
        <taxon>Endopterygota</taxon>
        <taxon>Coleoptera</taxon>
        <taxon>Polyphaga</taxon>
        <taxon>Cucujiformia</taxon>
        <taxon>Tenebrionidae</taxon>
        <taxon>Pimeliinae</taxon>
        <taxon>Asbolus</taxon>
    </lineage>
</organism>